<proteinExistence type="predicted"/>
<accession>A0A7R9HSE8</accession>
<gene>
    <name evidence="1" type="ORF">TMSB3V08_LOCUS9888</name>
</gene>
<name>A0A7R9HSE8_9NEOP</name>
<organism evidence="1">
    <name type="scientific">Timema monikensis</name>
    <dbReference type="NCBI Taxonomy" id="170555"/>
    <lineage>
        <taxon>Eukaryota</taxon>
        <taxon>Metazoa</taxon>
        <taxon>Ecdysozoa</taxon>
        <taxon>Arthropoda</taxon>
        <taxon>Hexapoda</taxon>
        <taxon>Insecta</taxon>
        <taxon>Pterygota</taxon>
        <taxon>Neoptera</taxon>
        <taxon>Polyneoptera</taxon>
        <taxon>Phasmatodea</taxon>
        <taxon>Timematodea</taxon>
        <taxon>Timematoidea</taxon>
        <taxon>Timematidae</taxon>
        <taxon>Timema</taxon>
    </lineage>
</organism>
<dbReference type="EMBL" id="OB796213">
    <property type="protein sequence ID" value="CAD7433206.1"/>
    <property type="molecule type" value="Genomic_DNA"/>
</dbReference>
<dbReference type="AlphaFoldDB" id="A0A7R9HSE8"/>
<protein>
    <submittedName>
        <fullName evidence="1">Uncharacterized protein</fullName>
    </submittedName>
</protein>
<sequence>MEEEAEDIPTTKDVLKAGDVYSRGLKRQGAIPKNLCQFLSQREQEWQLASTHIKGDLPALAMPNKLYLYSKKSVDSLYCKNVLARLWSHLILREGRSRVKGRDTRDTIQLPLLARNPTPSYLGISPCVTVAPVELGRKATSALVRHHPP</sequence>
<reference evidence="1" key="1">
    <citation type="submission" date="2020-11" db="EMBL/GenBank/DDBJ databases">
        <authorList>
            <person name="Tran Van P."/>
        </authorList>
    </citation>
    <scope>NUCLEOTIDE SEQUENCE</scope>
</reference>
<evidence type="ECO:0000313" key="1">
    <source>
        <dbReference type="EMBL" id="CAD7433206.1"/>
    </source>
</evidence>